<dbReference type="Proteomes" id="UP000054279">
    <property type="component" value="Unassembled WGS sequence"/>
</dbReference>
<protein>
    <submittedName>
        <fullName evidence="2">Uncharacterized protein</fullName>
    </submittedName>
</protein>
<reference evidence="2 3" key="1">
    <citation type="submission" date="2014-06" db="EMBL/GenBank/DDBJ databases">
        <title>Evolutionary Origins and Diversification of the Mycorrhizal Mutualists.</title>
        <authorList>
            <consortium name="DOE Joint Genome Institute"/>
            <consortium name="Mycorrhizal Genomics Consortium"/>
            <person name="Kohler A."/>
            <person name="Kuo A."/>
            <person name="Nagy L.G."/>
            <person name="Floudas D."/>
            <person name="Copeland A."/>
            <person name="Barry K.W."/>
            <person name="Cichocki N."/>
            <person name="Veneault-Fourrey C."/>
            <person name="LaButti K."/>
            <person name="Lindquist E.A."/>
            <person name="Lipzen A."/>
            <person name="Lundell T."/>
            <person name="Morin E."/>
            <person name="Murat C."/>
            <person name="Riley R."/>
            <person name="Ohm R."/>
            <person name="Sun H."/>
            <person name="Tunlid A."/>
            <person name="Henrissat B."/>
            <person name="Grigoriev I.V."/>
            <person name="Hibbett D.S."/>
            <person name="Martin F."/>
        </authorList>
    </citation>
    <scope>NUCLEOTIDE SEQUENCE [LARGE SCALE GENOMIC DNA]</scope>
    <source>
        <strain evidence="2 3">SS14</strain>
    </source>
</reference>
<name>A0A0C9T1D8_SPHS4</name>
<keyword evidence="1" id="KW-0472">Membrane</keyword>
<dbReference type="EMBL" id="KN838090">
    <property type="protein sequence ID" value="KIJ22583.1"/>
    <property type="molecule type" value="Genomic_DNA"/>
</dbReference>
<evidence type="ECO:0000256" key="1">
    <source>
        <dbReference type="SAM" id="Phobius"/>
    </source>
</evidence>
<keyword evidence="1" id="KW-1133">Transmembrane helix</keyword>
<sequence>MDGMRHEEFGAFIAELLAGFILFLAFFLGFVSLLPSNLKGKGIRNGREEGLGKKEKESYNETKNQKKNITILGDEHRGIILLG</sequence>
<dbReference type="HOGENOM" id="CLU_2544058_0_0_1"/>
<feature type="transmembrane region" description="Helical" evidence="1">
    <location>
        <begin position="12"/>
        <end position="34"/>
    </location>
</feature>
<keyword evidence="1" id="KW-0812">Transmembrane</keyword>
<gene>
    <name evidence="2" type="ORF">M422DRAFT_786407</name>
</gene>
<organism evidence="2 3">
    <name type="scientific">Sphaerobolus stellatus (strain SS14)</name>
    <dbReference type="NCBI Taxonomy" id="990650"/>
    <lineage>
        <taxon>Eukaryota</taxon>
        <taxon>Fungi</taxon>
        <taxon>Dikarya</taxon>
        <taxon>Basidiomycota</taxon>
        <taxon>Agaricomycotina</taxon>
        <taxon>Agaricomycetes</taxon>
        <taxon>Phallomycetidae</taxon>
        <taxon>Geastrales</taxon>
        <taxon>Sphaerobolaceae</taxon>
        <taxon>Sphaerobolus</taxon>
    </lineage>
</organism>
<proteinExistence type="predicted"/>
<dbReference type="AlphaFoldDB" id="A0A0C9T1D8"/>
<keyword evidence="3" id="KW-1185">Reference proteome</keyword>
<accession>A0A0C9T1D8</accession>
<evidence type="ECO:0000313" key="2">
    <source>
        <dbReference type="EMBL" id="KIJ22583.1"/>
    </source>
</evidence>
<evidence type="ECO:0000313" key="3">
    <source>
        <dbReference type="Proteomes" id="UP000054279"/>
    </source>
</evidence>